<dbReference type="OrthoDB" id="9485492at2759"/>
<proteinExistence type="predicted"/>
<evidence type="ECO:0000313" key="2">
    <source>
        <dbReference type="RefSeq" id="XP_035866146.1"/>
    </source>
</evidence>
<sequence length="175" mass="20367">MNSKMQVFSGSKWACLCKMMTLRQQCIQGLRNSINLLFRVGGVPYSVLEPILESCTPDQLEKYNHVLAEETDQSWKMHRQHNFKKERLKEDESWREMYLQLQNAQGQRTRALILKVRSARANEPKGQQAKWSFSASLKEEQWLSRKKSRSCQPYYTPQQVAMLPLTSLGGRLLTA</sequence>
<organism evidence="1 2">
    <name type="scientific">Phyllostomus discolor</name>
    <name type="common">pale spear-nosed bat</name>
    <dbReference type="NCBI Taxonomy" id="89673"/>
    <lineage>
        <taxon>Eukaryota</taxon>
        <taxon>Metazoa</taxon>
        <taxon>Chordata</taxon>
        <taxon>Craniata</taxon>
        <taxon>Vertebrata</taxon>
        <taxon>Euteleostomi</taxon>
        <taxon>Mammalia</taxon>
        <taxon>Eutheria</taxon>
        <taxon>Laurasiatheria</taxon>
        <taxon>Chiroptera</taxon>
        <taxon>Yangochiroptera</taxon>
        <taxon>Phyllostomidae</taxon>
        <taxon>Phyllostominae</taxon>
        <taxon>Phyllostomus</taxon>
    </lineage>
</organism>
<dbReference type="RefSeq" id="XP_035866146.1">
    <property type="nucleotide sequence ID" value="XM_036010253.1"/>
</dbReference>
<reference evidence="2" key="1">
    <citation type="submission" date="2025-08" db="UniProtKB">
        <authorList>
            <consortium name="RefSeq"/>
        </authorList>
    </citation>
    <scope>IDENTIFICATION</scope>
    <source>
        <tissue evidence="2">Muscle</tissue>
    </source>
</reference>
<evidence type="ECO:0000313" key="1">
    <source>
        <dbReference type="Proteomes" id="UP000504628"/>
    </source>
</evidence>
<name>A0A7E6CH01_9CHIR</name>
<protein>
    <submittedName>
        <fullName evidence="2">Elongin-A-like</fullName>
    </submittedName>
</protein>
<dbReference type="KEGG" id="pdic:118496944"/>
<dbReference type="AlphaFoldDB" id="A0A7E6CH01"/>
<dbReference type="Proteomes" id="UP000504628">
    <property type="component" value="Chromosome 9"/>
</dbReference>
<dbReference type="Gene3D" id="6.10.250.3180">
    <property type="match status" value="1"/>
</dbReference>
<dbReference type="Pfam" id="PF06881">
    <property type="entry name" value="Elongin_A"/>
    <property type="match status" value="1"/>
</dbReference>
<dbReference type="GeneID" id="118496944"/>
<dbReference type="InterPro" id="IPR051870">
    <property type="entry name" value="Elongin-A_domain"/>
</dbReference>
<gene>
    <name evidence="2" type="primary">LOC118496944</name>
</gene>
<dbReference type="PANTHER" id="PTHR15141">
    <property type="entry name" value="TRANSCRIPTION ELONGATION FACTOR B POLYPEPTIDE 3"/>
    <property type="match status" value="1"/>
</dbReference>
<keyword evidence="1" id="KW-1185">Reference proteome</keyword>
<dbReference type="GO" id="GO:0070449">
    <property type="term" value="C:elongin complex"/>
    <property type="evidence" value="ECO:0007669"/>
    <property type="project" value="InterPro"/>
</dbReference>
<dbReference type="InterPro" id="IPR010684">
    <property type="entry name" value="RNA_pol_II_trans_fac_SIII_A"/>
</dbReference>
<dbReference type="PANTHER" id="PTHR15141:SF75">
    <property type="entry name" value="ELONGIN-A"/>
    <property type="match status" value="1"/>
</dbReference>
<accession>A0A7E6CH01</accession>
<dbReference type="InParanoid" id="A0A7E6CH01"/>
<dbReference type="GO" id="GO:0006368">
    <property type="term" value="P:transcription elongation by RNA polymerase II"/>
    <property type="evidence" value="ECO:0007669"/>
    <property type="project" value="InterPro"/>
</dbReference>